<dbReference type="Gene3D" id="3.40.630.30">
    <property type="match status" value="1"/>
</dbReference>
<reference evidence="1" key="1">
    <citation type="submission" date="2021-05" db="EMBL/GenBank/DDBJ databases">
        <title>A free-living protist that lacks canonical eukaryotic 1 DNA replication and segregation systems.</title>
        <authorList>
            <person name="Salas-Leiva D.E."/>
            <person name="Tromer E.C."/>
            <person name="Curtis B.A."/>
            <person name="Jerlstrom-Hultqvist J."/>
            <person name="Kolisko M."/>
            <person name="Yi Z."/>
            <person name="Salas-Leiva J.S."/>
            <person name="Gallot-Lavallee L."/>
            <person name="Kops G.J.P.L."/>
            <person name="Archibald J.M."/>
            <person name="Simpson A.G.B."/>
            <person name="Roger A.J."/>
        </authorList>
    </citation>
    <scope>NUCLEOTIDE SEQUENCE</scope>
    <source>
        <strain evidence="1">BICM</strain>
    </source>
</reference>
<proteinExistence type="predicted"/>
<organism evidence="1 2">
    <name type="scientific">Carpediemonas membranifera</name>
    <dbReference type="NCBI Taxonomy" id="201153"/>
    <lineage>
        <taxon>Eukaryota</taxon>
        <taxon>Metamonada</taxon>
        <taxon>Carpediemonas-like organisms</taxon>
        <taxon>Carpediemonas</taxon>
    </lineage>
</organism>
<accession>A0A8J6AUP2</accession>
<protein>
    <submittedName>
        <fullName evidence="1">Acetyltransferase (GNAT) domain</fullName>
    </submittedName>
</protein>
<gene>
    <name evidence="1" type="ORF">J8273_0426</name>
</gene>
<dbReference type="InterPro" id="IPR016181">
    <property type="entry name" value="Acyl_CoA_acyltransferase"/>
</dbReference>
<dbReference type="EMBL" id="JAHDYR010000012">
    <property type="protein sequence ID" value="KAG9395206.1"/>
    <property type="molecule type" value="Genomic_DNA"/>
</dbReference>
<dbReference type="AlphaFoldDB" id="A0A8J6AUP2"/>
<name>A0A8J6AUP2_9EUKA</name>
<dbReference type="SUPFAM" id="SSF55729">
    <property type="entry name" value="Acyl-CoA N-acyltransferases (Nat)"/>
    <property type="match status" value="1"/>
</dbReference>
<dbReference type="OrthoDB" id="4032782at2759"/>
<evidence type="ECO:0000313" key="1">
    <source>
        <dbReference type="EMBL" id="KAG9395206.1"/>
    </source>
</evidence>
<keyword evidence="2" id="KW-1185">Reference proteome</keyword>
<dbReference type="Proteomes" id="UP000717585">
    <property type="component" value="Unassembled WGS sequence"/>
</dbReference>
<evidence type="ECO:0000313" key="2">
    <source>
        <dbReference type="Proteomes" id="UP000717585"/>
    </source>
</evidence>
<comment type="caution">
    <text evidence="1">The sequence shown here is derived from an EMBL/GenBank/DDBJ whole genome shotgun (WGS) entry which is preliminary data.</text>
</comment>
<sequence>MLQVRKSTVNDLDAMLAIYEAARAFMVEAGNPTQWGTSYPPKEALIQDMADECSFVCTLDGAVVGTFMFRIGEDPTYRVIDGQWLDDAPYGVVHRIAVKRGVKTVAAHCLEWCMGRIGNIRIDTHTANGPMRTLLGRLGYAECGVIRVRDGSQRIAYQLRGSV</sequence>